<sequence>MPAPPAPRPPGPWQSAGPSPRPLPLPGYRSLRRQQADSGPSMVSLILLLTAPAVFAAAVLRPRSR</sequence>
<evidence type="ECO:0000256" key="1">
    <source>
        <dbReference type="SAM" id="MobiDB-lite"/>
    </source>
</evidence>
<organism evidence="3 4">
    <name type="scientific">Streptomyces thermolilacinus SPC6</name>
    <dbReference type="NCBI Taxonomy" id="1306406"/>
    <lineage>
        <taxon>Bacteria</taxon>
        <taxon>Bacillati</taxon>
        <taxon>Actinomycetota</taxon>
        <taxon>Actinomycetes</taxon>
        <taxon>Kitasatosporales</taxon>
        <taxon>Streptomycetaceae</taxon>
        <taxon>Streptomyces</taxon>
    </lineage>
</organism>
<accession>A0A1D3DZN1</accession>
<protein>
    <recommendedName>
        <fullName evidence="5">Proline-rich protein</fullName>
    </recommendedName>
</protein>
<evidence type="ECO:0008006" key="5">
    <source>
        <dbReference type="Google" id="ProtNLM"/>
    </source>
</evidence>
<feature type="compositionally biased region" description="Pro residues" evidence="1">
    <location>
        <begin position="1"/>
        <end position="12"/>
    </location>
</feature>
<dbReference type="STRING" id="1306406.J116_001820"/>
<keyword evidence="2" id="KW-1133">Transmembrane helix</keyword>
<dbReference type="Proteomes" id="UP000095329">
    <property type="component" value="Unassembled WGS sequence"/>
</dbReference>
<dbReference type="EMBL" id="ASHX02000001">
    <property type="protein sequence ID" value="OEJ97782.1"/>
    <property type="molecule type" value="Genomic_DNA"/>
</dbReference>
<comment type="caution">
    <text evidence="3">The sequence shown here is derived from an EMBL/GenBank/DDBJ whole genome shotgun (WGS) entry which is preliminary data.</text>
</comment>
<evidence type="ECO:0000256" key="2">
    <source>
        <dbReference type="SAM" id="Phobius"/>
    </source>
</evidence>
<proteinExistence type="predicted"/>
<feature type="region of interest" description="Disordered" evidence="1">
    <location>
        <begin position="1"/>
        <end position="36"/>
    </location>
</feature>
<keyword evidence="2" id="KW-0812">Transmembrane</keyword>
<evidence type="ECO:0000313" key="3">
    <source>
        <dbReference type="EMBL" id="OEJ97782.1"/>
    </source>
</evidence>
<feature type="transmembrane region" description="Helical" evidence="2">
    <location>
        <begin position="41"/>
        <end position="60"/>
    </location>
</feature>
<name>A0A1D3DZN1_9ACTN</name>
<keyword evidence="2" id="KW-0472">Membrane</keyword>
<gene>
    <name evidence="3" type="ORF">J116_001820</name>
</gene>
<reference evidence="3 4" key="1">
    <citation type="journal article" date="2013" name="Genome Announc.">
        <title>Genome Sequence of Streptomyces violaceusniger Strain SPC6, a Halotolerant Streptomycete That Exhibits Rapid Growth and Development.</title>
        <authorList>
            <person name="Chen X."/>
            <person name="Zhang B."/>
            <person name="Zhang W."/>
            <person name="Wu X."/>
            <person name="Zhang M."/>
            <person name="Chen T."/>
            <person name="Liu G."/>
            <person name="Dyson P."/>
        </authorList>
    </citation>
    <scope>NUCLEOTIDE SEQUENCE [LARGE SCALE GENOMIC DNA]</scope>
    <source>
        <strain evidence="3 4">SPC6</strain>
    </source>
</reference>
<keyword evidence="4" id="KW-1185">Reference proteome</keyword>
<dbReference type="AlphaFoldDB" id="A0A1D3DZN1"/>
<evidence type="ECO:0000313" key="4">
    <source>
        <dbReference type="Proteomes" id="UP000095329"/>
    </source>
</evidence>